<proteinExistence type="predicted"/>
<sequence>MSTSTTPCPRAGCANSSKLNCEVLHDELAFEVRWAVAEDSIVVQLVAKLEDGEYMSFGISGDKHHSQMVGGDVAVAWVDKGTLKGEAVDYYLDAKSQCAGENTNSVKLMNSVLANGYSIVTYQRTLKAADELDLPVLTNQSQPIIWAIGPLNSRNEVSYHHHFTKGDKFIEFGRPPVWNCPRSEGEEEHHPEPPRKEHHKEPVRESIPAIECYEPADGVFYAQMGPTGGKQGYSAITGKDEEGSLGRSLPSSATSRQMACSTPRWDLPAASKGTPPSLVRMKSEPWEIPAIECYEPADGVFYAQIGPTGGKQGYSAITGKDEV</sequence>
<dbReference type="PROSITE" id="PS50836">
    <property type="entry name" value="DOMON"/>
    <property type="match status" value="1"/>
</dbReference>
<dbReference type="InterPro" id="IPR045266">
    <property type="entry name" value="DOH_DOMON"/>
</dbReference>
<gene>
    <name evidence="4" type="ORF">OBRU01_02524</name>
</gene>
<reference evidence="4 5" key="1">
    <citation type="journal article" date="2015" name="Genome Biol. Evol.">
        <title>The genome of winter moth (Operophtera brumata) provides a genomic perspective on sexual dimorphism and phenology.</title>
        <authorList>
            <person name="Derks M.F."/>
            <person name="Smit S."/>
            <person name="Salis L."/>
            <person name="Schijlen E."/>
            <person name="Bossers A."/>
            <person name="Mateman C."/>
            <person name="Pijl A.S."/>
            <person name="de Ridder D."/>
            <person name="Groenen M.A."/>
            <person name="Visser M.E."/>
            <person name="Megens H.J."/>
        </authorList>
    </citation>
    <scope>NUCLEOTIDE SEQUENCE [LARGE SCALE GENOMIC DNA]</scope>
    <source>
        <strain evidence="4">WM2013NL</strain>
        <tissue evidence="4">Head and thorax</tissue>
    </source>
</reference>
<comment type="caution">
    <text evidence="4">The sequence shown here is derived from an EMBL/GenBank/DDBJ whole genome shotgun (WGS) entry which is preliminary data.</text>
</comment>
<dbReference type="Pfam" id="PF03351">
    <property type="entry name" value="DOMON"/>
    <property type="match status" value="1"/>
</dbReference>
<evidence type="ECO:0000256" key="1">
    <source>
        <dbReference type="ARBA" id="ARBA00022737"/>
    </source>
</evidence>
<dbReference type="EMBL" id="JTDY01000305">
    <property type="protein sequence ID" value="KOB77790.1"/>
    <property type="molecule type" value="Genomic_DNA"/>
</dbReference>
<dbReference type="InterPro" id="IPR005018">
    <property type="entry name" value="DOMON_domain"/>
</dbReference>
<evidence type="ECO:0000313" key="5">
    <source>
        <dbReference type="Proteomes" id="UP000037510"/>
    </source>
</evidence>
<dbReference type="PANTHER" id="PTHR24036:SF13">
    <property type="entry name" value="PROTEIN SKELETOR, ISOFORMS D_E"/>
    <property type="match status" value="1"/>
</dbReference>
<keyword evidence="1" id="KW-0677">Repeat</keyword>
<protein>
    <submittedName>
        <fullName evidence="4">DOMON domain-containing protein</fullName>
    </submittedName>
</protein>
<keyword evidence="5" id="KW-1185">Reference proteome</keyword>
<feature type="region of interest" description="Disordered" evidence="2">
    <location>
        <begin position="181"/>
        <end position="203"/>
    </location>
</feature>
<organism evidence="4 5">
    <name type="scientific">Operophtera brumata</name>
    <name type="common">Winter moth</name>
    <name type="synonym">Phalaena brumata</name>
    <dbReference type="NCBI Taxonomy" id="104452"/>
    <lineage>
        <taxon>Eukaryota</taxon>
        <taxon>Metazoa</taxon>
        <taxon>Ecdysozoa</taxon>
        <taxon>Arthropoda</taxon>
        <taxon>Hexapoda</taxon>
        <taxon>Insecta</taxon>
        <taxon>Pterygota</taxon>
        <taxon>Neoptera</taxon>
        <taxon>Endopterygota</taxon>
        <taxon>Lepidoptera</taxon>
        <taxon>Glossata</taxon>
        <taxon>Ditrysia</taxon>
        <taxon>Geometroidea</taxon>
        <taxon>Geometridae</taxon>
        <taxon>Larentiinae</taxon>
        <taxon>Operophtera</taxon>
    </lineage>
</organism>
<evidence type="ECO:0000313" key="4">
    <source>
        <dbReference type="EMBL" id="KOB77790.1"/>
    </source>
</evidence>
<dbReference type="Proteomes" id="UP000037510">
    <property type="component" value="Unassembled WGS sequence"/>
</dbReference>
<feature type="region of interest" description="Disordered" evidence="2">
    <location>
        <begin position="233"/>
        <end position="278"/>
    </location>
</feature>
<feature type="compositionally biased region" description="Basic and acidic residues" evidence="2">
    <location>
        <begin position="183"/>
        <end position="203"/>
    </location>
</feature>
<dbReference type="SMART" id="SM00664">
    <property type="entry name" value="DoH"/>
    <property type="match status" value="1"/>
</dbReference>
<feature type="domain" description="DOMON" evidence="3">
    <location>
        <begin position="28"/>
        <end position="149"/>
    </location>
</feature>
<dbReference type="PANTHER" id="PTHR24036">
    <property type="entry name" value="SKELETOR-RELATED"/>
    <property type="match status" value="1"/>
</dbReference>
<accession>A0A0L7LQT0</accession>
<evidence type="ECO:0000259" key="3">
    <source>
        <dbReference type="PROSITE" id="PS50836"/>
    </source>
</evidence>
<dbReference type="CDD" id="cd09631">
    <property type="entry name" value="DOMON_DOH"/>
    <property type="match status" value="1"/>
</dbReference>
<feature type="compositionally biased region" description="Polar residues" evidence="2">
    <location>
        <begin position="249"/>
        <end position="260"/>
    </location>
</feature>
<dbReference type="AlphaFoldDB" id="A0A0L7LQT0"/>
<dbReference type="InterPro" id="IPR052126">
    <property type="entry name" value="Spindle_Org/Thrombomodulin"/>
</dbReference>
<evidence type="ECO:0000256" key="2">
    <source>
        <dbReference type="SAM" id="MobiDB-lite"/>
    </source>
</evidence>
<name>A0A0L7LQT0_OPEBR</name>